<protein>
    <submittedName>
        <fullName evidence="1">Uncharacterized protein</fullName>
    </submittedName>
</protein>
<dbReference type="AlphaFoldDB" id="A0A2Z6E6Z0"/>
<gene>
    <name evidence="1" type="ORF">ALSL_2247</name>
</gene>
<reference evidence="2" key="1">
    <citation type="submission" date="2018-04" db="EMBL/GenBank/DDBJ databases">
        <authorList>
            <person name="Watanabe M."/>
            <person name="Kojima H."/>
        </authorList>
    </citation>
    <scope>NUCLEOTIDE SEQUENCE [LARGE SCALE GENOMIC DNA]</scope>
    <source>
        <strain evidence="2">Dysh456</strain>
    </source>
</reference>
<reference evidence="2" key="2">
    <citation type="submission" date="2018-06" db="EMBL/GenBank/DDBJ databases">
        <title>Genome sequence of Rhodanobacteraceae bacterium strain Dysh456.</title>
        <authorList>
            <person name="Fukui M."/>
        </authorList>
    </citation>
    <scope>NUCLEOTIDE SEQUENCE [LARGE SCALE GENOMIC DNA]</scope>
    <source>
        <strain evidence="2">Dysh456</strain>
    </source>
</reference>
<sequence>MIRLFGVAIGILVAQSGWTSDGRITFSGAIVEPTCAAGAANLLKAQQTGSLQSACPGTTQTGQAAQRYVLSVTTAQDLAGDPLLGYFESYSVGPVLAATQVYE</sequence>
<dbReference type="RefSeq" id="WP_161970957.1">
    <property type="nucleotide sequence ID" value="NZ_AP018560.1"/>
</dbReference>
<dbReference type="EMBL" id="AP018560">
    <property type="protein sequence ID" value="BBD80873.1"/>
    <property type="molecule type" value="Genomic_DNA"/>
</dbReference>
<evidence type="ECO:0000313" key="2">
    <source>
        <dbReference type="Proteomes" id="UP000270530"/>
    </source>
</evidence>
<keyword evidence="2" id="KW-1185">Reference proteome</keyword>
<accession>A0A2Z6E6Z0</accession>
<dbReference type="Proteomes" id="UP000270530">
    <property type="component" value="Chromosome"/>
</dbReference>
<dbReference type="KEGG" id="rbd:ALSL_2247"/>
<name>A0A2Z6E6Z0_9GAMM</name>
<organism evidence="1 2">
    <name type="scientific">Aerosticca soli</name>
    <dbReference type="NCBI Taxonomy" id="2010829"/>
    <lineage>
        <taxon>Bacteria</taxon>
        <taxon>Pseudomonadati</taxon>
        <taxon>Pseudomonadota</taxon>
        <taxon>Gammaproteobacteria</taxon>
        <taxon>Lysobacterales</taxon>
        <taxon>Rhodanobacteraceae</taxon>
        <taxon>Aerosticca</taxon>
    </lineage>
</organism>
<proteinExistence type="predicted"/>
<evidence type="ECO:0000313" key="1">
    <source>
        <dbReference type="EMBL" id="BBD80873.1"/>
    </source>
</evidence>